<dbReference type="PROSITE" id="PS50181">
    <property type="entry name" value="FBOX"/>
    <property type="match status" value="1"/>
</dbReference>
<evidence type="ECO:0000313" key="2">
    <source>
        <dbReference type="EMBL" id="EPB78251.1"/>
    </source>
</evidence>
<dbReference type="Proteomes" id="UP000054495">
    <property type="component" value="Unassembled WGS sequence"/>
</dbReference>
<dbReference type="AlphaFoldDB" id="A0A0D6M733"/>
<keyword evidence="3" id="KW-1185">Reference proteome</keyword>
<sequence length="418" mass="47153">MPTSCEPPARHQLDINRFPNELLLRIIQFLPPRDVALSAAQVSTRWRSLIKHNLARVPRIPAHCHVYVMDIDLQPGDDQTDGRSPIMQYHFTTFNTSQPGKTSALPSFSPFDQVFEKNHADSYYRAKRRACLRGNDTFLRAIYIQHKRCGMMAEWDSQCGVQKLDASTATSLLSFLDIVALRVDVLKRGRRLMARRVDERFAHAVAFCEEMCGTVDPKSLLLCSQNPYFSWCLGEESLRRLSSFRSLDSLVLENMTGAEVFGGIKASLDLGKLKEIRMRLDAKHQSEVENILWVDVQGSLLISLAEAHVRCLDFSAFSESPAAITAITAADMCQFISAWRTLTCPWMIKSIMFNSTVTISEFRTVAARAGLFATALTDIPYCRFRTYHPSDPNAKLELSCYGNGIATQWCIRSGYLTS</sequence>
<feature type="domain" description="F-box" evidence="1">
    <location>
        <begin position="12"/>
        <end position="60"/>
    </location>
</feature>
<accession>A0A0D6M733</accession>
<dbReference type="InterPro" id="IPR001810">
    <property type="entry name" value="F-box_dom"/>
</dbReference>
<evidence type="ECO:0000313" key="3">
    <source>
        <dbReference type="Proteomes" id="UP000054495"/>
    </source>
</evidence>
<dbReference type="InterPro" id="IPR036047">
    <property type="entry name" value="F-box-like_dom_sf"/>
</dbReference>
<proteinExistence type="predicted"/>
<protein>
    <submittedName>
        <fullName evidence="2">F-box domain protein</fullName>
    </submittedName>
</protein>
<dbReference type="Pfam" id="PF00646">
    <property type="entry name" value="F-box"/>
    <property type="match status" value="1"/>
</dbReference>
<organism evidence="2 3">
    <name type="scientific">Ancylostoma ceylanicum</name>
    <dbReference type="NCBI Taxonomy" id="53326"/>
    <lineage>
        <taxon>Eukaryota</taxon>
        <taxon>Metazoa</taxon>
        <taxon>Ecdysozoa</taxon>
        <taxon>Nematoda</taxon>
        <taxon>Chromadorea</taxon>
        <taxon>Rhabditida</taxon>
        <taxon>Rhabditina</taxon>
        <taxon>Rhabditomorpha</taxon>
        <taxon>Strongyloidea</taxon>
        <taxon>Ancylostomatidae</taxon>
        <taxon>Ancylostomatinae</taxon>
        <taxon>Ancylostoma</taxon>
    </lineage>
</organism>
<gene>
    <name evidence="2" type="ORF">ANCCEY_02635</name>
</gene>
<dbReference type="EMBL" id="KE124816">
    <property type="protein sequence ID" value="EPB78251.1"/>
    <property type="molecule type" value="Genomic_DNA"/>
</dbReference>
<dbReference type="CDD" id="cd09917">
    <property type="entry name" value="F-box_SF"/>
    <property type="match status" value="1"/>
</dbReference>
<dbReference type="Gene3D" id="1.20.1280.50">
    <property type="match status" value="1"/>
</dbReference>
<evidence type="ECO:0000259" key="1">
    <source>
        <dbReference type="PROSITE" id="PS50181"/>
    </source>
</evidence>
<dbReference type="SMART" id="SM00256">
    <property type="entry name" value="FBOX"/>
    <property type="match status" value="1"/>
</dbReference>
<name>A0A0D6M733_9BILA</name>
<dbReference type="SUPFAM" id="SSF81383">
    <property type="entry name" value="F-box domain"/>
    <property type="match status" value="1"/>
</dbReference>
<reference evidence="2 3" key="1">
    <citation type="submission" date="2013-05" db="EMBL/GenBank/DDBJ databases">
        <title>Draft genome of the parasitic nematode Anyclostoma ceylanicum.</title>
        <authorList>
            <person name="Mitreva M."/>
        </authorList>
    </citation>
    <scope>NUCLEOTIDE SEQUENCE [LARGE SCALE GENOMIC DNA]</scope>
</reference>